<dbReference type="GO" id="GO:0005743">
    <property type="term" value="C:mitochondrial inner membrane"/>
    <property type="evidence" value="ECO:0007669"/>
    <property type="project" value="UniProtKB-SubCell"/>
</dbReference>
<evidence type="ECO:0000256" key="1">
    <source>
        <dbReference type="ARBA" id="ARBA00004443"/>
    </source>
</evidence>
<dbReference type="CTD" id="6750290"/>
<dbReference type="PANTHER" id="PTHR31107">
    <property type="entry name" value="APOPTOGENIC PROTEIN 1, MITOCHONDRIAL"/>
    <property type="match status" value="1"/>
</dbReference>
<evidence type="ECO:0000256" key="6">
    <source>
        <dbReference type="ARBA" id="ARBA00023136"/>
    </source>
</evidence>
<dbReference type="GO" id="GO:0097193">
    <property type="term" value="P:intrinsic apoptotic signaling pathway"/>
    <property type="evidence" value="ECO:0007669"/>
    <property type="project" value="InterPro"/>
</dbReference>
<keyword evidence="6" id="KW-0472">Membrane</keyword>
<dbReference type="FunCoup" id="B3RK72">
    <property type="interactions" value="547"/>
</dbReference>
<dbReference type="EMBL" id="DS985241">
    <property type="protein sequence ID" value="EDV29874.1"/>
    <property type="molecule type" value="Genomic_DNA"/>
</dbReference>
<evidence type="ECO:0008006" key="9">
    <source>
        <dbReference type="Google" id="ProtNLM"/>
    </source>
</evidence>
<dbReference type="STRING" id="10228.B3RK72"/>
<keyword evidence="8" id="KW-1185">Reference proteome</keyword>
<dbReference type="PhylomeDB" id="B3RK72"/>
<dbReference type="HOGENOM" id="CLU_118274_0_1_1"/>
<evidence type="ECO:0000256" key="2">
    <source>
        <dbReference type="ARBA" id="ARBA00005453"/>
    </source>
</evidence>
<dbReference type="eggNOG" id="KOG4094">
    <property type="taxonomic scope" value="Eukaryota"/>
</dbReference>
<reference evidence="7 8" key="1">
    <citation type="journal article" date="2008" name="Nature">
        <title>The Trichoplax genome and the nature of placozoans.</title>
        <authorList>
            <person name="Srivastava M."/>
            <person name="Begovic E."/>
            <person name="Chapman J."/>
            <person name="Putnam N.H."/>
            <person name="Hellsten U."/>
            <person name="Kawashima T."/>
            <person name="Kuo A."/>
            <person name="Mitros T."/>
            <person name="Salamov A."/>
            <person name="Carpenter M.L."/>
            <person name="Signorovitch A.Y."/>
            <person name="Moreno M.A."/>
            <person name="Kamm K."/>
            <person name="Grimwood J."/>
            <person name="Schmutz J."/>
            <person name="Shapiro H."/>
            <person name="Grigoriev I.V."/>
            <person name="Buss L.W."/>
            <person name="Schierwater B."/>
            <person name="Dellaporta S.L."/>
            <person name="Rokhsar D.S."/>
        </authorList>
    </citation>
    <scope>NUCLEOTIDE SEQUENCE [LARGE SCALE GENOMIC DNA]</scope>
    <source>
        <strain evidence="7 8">Grell-BS-1999</strain>
    </source>
</reference>
<dbReference type="AlphaFoldDB" id="B3RK72"/>
<gene>
    <name evidence="7" type="ORF">TRIADDRAFT_20194</name>
</gene>
<protein>
    <recommendedName>
        <fullName evidence="9">Apoptogenic protein 1, mitochondrial</fullName>
    </recommendedName>
</protein>
<dbReference type="Pfam" id="PF10231">
    <property type="entry name" value="COA8"/>
    <property type="match status" value="1"/>
</dbReference>
<name>B3RK72_TRIAD</name>
<comment type="similarity">
    <text evidence="2">Belongs to the COA8 family.</text>
</comment>
<accession>B3RK72</accession>
<comment type="subcellular location">
    <subcellularLocation>
        <location evidence="1">Mitochondrion inner membrane</location>
        <topology evidence="1">Peripheral membrane protein</topology>
        <orientation evidence="1">Matrix side</orientation>
    </subcellularLocation>
</comment>
<proteinExistence type="inferred from homology"/>
<dbReference type="KEGG" id="tad:TRIADDRAFT_20194"/>
<evidence type="ECO:0000256" key="5">
    <source>
        <dbReference type="ARBA" id="ARBA00023128"/>
    </source>
</evidence>
<dbReference type="PANTHER" id="PTHR31107:SF2">
    <property type="entry name" value="CYTOCHROME C OXIDASE ASSEMBLY FACTOR 8"/>
    <property type="match status" value="1"/>
</dbReference>
<dbReference type="GeneID" id="6750290"/>
<dbReference type="GO" id="GO:0005739">
    <property type="term" value="C:mitochondrion"/>
    <property type="evidence" value="ECO:0000318"/>
    <property type="project" value="GO_Central"/>
</dbReference>
<evidence type="ECO:0000256" key="4">
    <source>
        <dbReference type="ARBA" id="ARBA00022946"/>
    </source>
</evidence>
<keyword evidence="5" id="KW-0496">Mitochondrion</keyword>
<evidence type="ECO:0000313" key="7">
    <source>
        <dbReference type="EMBL" id="EDV29874.1"/>
    </source>
</evidence>
<dbReference type="InParanoid" id="B3RK72"/>
<dbReference type="Proteomes" id="UP000009022">
    <property type="component" value="Unassembled WGS sequence"/>
</dbReference>
<keyword evidence="3" id="KW-0999">Mitochondrion inner membrane</keyword>
<organism evidence="7 8">
    <name type="scientific">Trichoplax adhaerens</name>
    <name type="common">Trichoplax reptans</name>
    <dbReference type="NCBI Taxonomy" id="10228"/>
    <lineage>
        <taxon>Eukaryota</taxon>
        <taxon>Metazoa</taxon>
        <taxon>Placozoa</taxon>
        <taxon>Uniplacotomia</taxon>
        <taxon>Trichoplacea</taxon>
        <taxon>Trichoplacidae</taxon>
        <taxon>Trichoplax</taxon>
    </lineage>
</organism>
<evidence type="ECO:0000313" key="8">
    <source>
        <dbReference type="Proteomes" id="UP000009022"/>
    </source>
</evidence>
<keyword evidence="4" id="KW-0809">Transit peptide</keyword>
<dbReference type="RefSeq" id="XP_002109076.1">
    <property type="nucleotide sequence ID" value="XM_002109040.1"/>
</dbReference>
<evidence type="ECO:0000256" key="3">
    <source>
        <dbReference type="ARBA" id="ARBA00022792"/>
    </source>
</evidence>
<feature type="non-terminal residue" evidence="7">
    <location>
        <position position="1"/>
    </location>
</feature>
<dbReference type="InterPro" id="IPR018796">
    <property type="entry name" value="COA8"/>
</dbReference>
<dbReference type="OrthoDB" id="6246201at2759"/>
<dbReference type="OMA" id="RNIALCW"/>
<sequence length="134" mass="16470">DDVGQPDPQSNIRPFILREKSLESPSERYLRQMRRDVQEWNHQFWREQNINFQQCKKEYIAKRDANCKMKESNDEETHLHADELAEFYGQFLNDNYKIHINYNKEWYKKNFYLLALTVYTKLNTVYRKMIPNRA</sequence>